<gene>
    <name evidence="1" type="ORF">ACAOBT_LOCUS19208</name>
</gene>
<dbReference type="EMBL" id="CAKOFQ010007070">
    <property type="protein sequence ID" value="CAH1989725.1"/>
    <property type="molecule type" value="Genomic_DNA"/>
</dbReference>
<organism evidence="1 2">
    <name type="scientific">Acanthoscelides obtectus</name>
    <name type="common">Bean weevil</name>
    <name type="synonym">Bruchus obtectus</name>
    <dbReference type="NCBI Taxonomy" id="200917"/>
    <lineage>
        <taxon>Eukaryota</taxon>
        <taxon>Metazoa</taxon>
        <taxon>Ecdysozoa</taxon>
        <taxon>Arthropoda</taxon>
        <taxon>Hexapoda</taxon>
        <taxon>Insecta</taxon>
        <taxon>Pterygota</taxon>
        <taxon>Neoptera</taxon>
        <taxon>Endopterygota</taxon>
        <taxon>Coleoptera</taxon>
        <taxon>Polyphaga</taxon>
        <taxon>Cucujiformia</taxon>
        <taxon>Chrysomeloidea</taxon>
        <taxon>Chrysomelidae</taxon>
        <taxon>Bruchinae</taxon>
        <taxon>Bruchini</taxon>
        <taxon>Acanthoscelides</taxon>
    </lineage>
</organism>
<name>A0A9P0PKX0_ACAOB</name>
<keyword evidence="2" id="KW-1185">Reference proteome</keyword>
<reference evidence="1" key="1">
    <citation type="submission" date="2022-03" db="EMBL/GenBank/DDBJ databases">
        <authorList>
            <person name="Sayadi A."/>
        </authorList>
    </citation>
    <scope>NUCLEOTIDE SEQUENCE</scope>
</reference>
<evidence type="ECO:0000313" key="1">
    <source>
        <dbReference type="EMBL" id="CAH1989725.1"/>
    </source>
</evidence>
<sequence length="51" mass="5713">MVLTMLCRVLIDRSNLSTTSLNVAPSLLVNQRNARIHVSLSILWKPVSFFG</sequence>
<proteinExistence type="predicted"/>
<comment type="caution">
    <text evidence="1">The sequence shown here is derived from an EMBL/GenBank/DDBJ whole genome shotgun (WGS) entry which is preliminary data.</text>
</comment>
<evidence type="ECO:0000313" key="2">
    <source>
        <dbReference type="Proteomes" id="UP001152888"/>
    </source>
</evidence>
<dbReference type="AlphaFoldDB" id="A0A9P0PKX0"/>
<protein>
    <submittedName>
        <fullName evidence="1">Uncharacterized protein</fullName>
    </submittedName>
</protein>
<dbReference type="Proteomes" id="UP001152888">
    <property type="component" value="Unassembled WGS sequence"/>
</dbReference>
<accession>A0A9P0PKX0</accession>